<reference evidence="1" key="1">
    <citation type="submission" date="2019-08" db="EMBL/GenBank/DDBJ databases">
        <authorList>
            <person name="Kucharzyk K."/>
            <person name="Murdoch R.W."/>
            <person name="Higgins S."/>
            <person name="Loffler F."/>
        </authorList>
    </citation>
    <scope>NUCLEOTIDE SEQUENCE</scope>
</reference>
<proteinExistence type="predicted"/>
<sequence length="62" mass="7349">MSHNDLREEINNYKKSTGYSDASLVKKQEIANDLIRKMKAFEELDNCYLVKSLYEIRGKDYE</sequence>
<accession>A0A644Y9N0</accession>
<dbReference type="AlphaFoldDB" id="A0A644Y9N0"/>
<dbReference type="EMBL" id="VSSQ01004452">
    <property type="protein sequence ID" value="MPM25255.1"/>
    <property type="molecule type" value="Genomic_DNA"/>
</dbReference>
<name>A0A644Y9N0_9ZZZZ</name>
<organism evidence="1">
    <name type="scientific">bioreactor metagenome</name>
    <dbReference type="NCBI Taxonomy" id="1076179"/>
    <lineage>
        <taxon>unclassified sequences</taxon>
        <taxon>metagenomes</taxon>
        <taxon>ecological metagenomes</taxon>
    </lineage>
</organism>
<evidence type="ECO:0000313" key="1">
    <source>
        <dbReference type="EMBL" id="MPM25255.1"/>
    </source>
</evidence>
<comment type="caution">
    <text evidence="1">The sequence shown here is derived from an EMBL/GenBank/DDBJ whole genome shotgun (WGS) entry which is preliminary data.</text>
</comment>
<protein>
    <submittedName>
        <fullName evidence="1">Uncharacterized protein</fullName>
    </submittedName>
</protein>
<gene>
    <name evidence="1" type="ORF">SDC9_71745</name>
</gene>